<comment type="caution">
    <text evidence="3">The sequence shown here is derived from an EMBL/GenBank/DDBJ whole genome shotgun (WGS) entry which is preliminary data.</text>
</comment>
<evidence type="ECO:0000256" key="1">
    <source>
        <dbReference type="SAM" id="Phobius"/>
    </source>
</evidence>
<dbReference type="STRING" id="1798661.A3D65_03240"/>
<dbReference type="GO" id="GO:0008757">
    <property type="term" value="F:S-adenosylmethionine-dependent methyltransferase activity"/>
    <property type="evidence" value="ECO:0007669"/>
    <property type="project" value="InterPro"/>
</dbReference>
<dbReference type="Pfam" id="PF08241">
    <property type="entry name" value="Methyltransf_11"/>
    <property type="match status" value="1"/>
</dbReference>
<accession>A0A1G2D570</accession>
<feature type="transmembrane region" description="Helical" evidence="1">
    <location>
        <begin position="204"/>
        <end position="229"/>
    </location>
</feature>
<keyword evidence="1" id="KW-0812">Transmembrane</keyword>
<dbReference type="CDD" id="cd02440">
    <property type="entry name" value="AdoMet_MTases"/>
    <property type="match status" value="1"/>
</dbReference>
<evidence type="ECO:0000259" key="2">
    <source>
        <dbReference type="Pfam" id="PF08241"/>
    </source>
</evidence>
<dbReference type="InterPro" id="IPR013216">
    <property type="entry name" value="Methyltransf_11"/>
</dbReference>
<feature type="domain" description="Methyltransferase type 11" evidence="2">
    <location>
        <begin position="106"/>
        <end position="154"/>
    </location>
</feature>
<dbReference type="InterPro" id="IPR029063">
    <property type="entry name" value="SAM-dependent_MTases_sf"/>
</dbReference>
<organism evidence="3 4">
    <name type="scientific">Candidatus Lloydbacteria bacterium RIFCSPHIGHO2_02_FULL_50_13</name>
    <dbReference type="NCBI Taxonomy" id="1798661"/>
    <lineage>
        <taxon>Bacteria</taxon>
        <taxon>Candidatus Lloydiibacteriota</taxon>
    </lineage>
</organism>
<dbReference type="SUPFAM" id="SSF53335">
    <property type="entry name" value="S-adenosyl-L-methionine-dependent methyltransferases"/>
    <property type="match status" value="1"/>
</dbReference>
<proteinExistence type="predicted"/>
<evidence type="ECO:0000313" key="4">
    <source>
        <dbReference type="Proteomes" id="UP000177996"/>
    </source>
</evidence>
<sequence length="288" mass="32460">MKTTDPRFKALFKEIPAAKNQTVHDADISNSVKTFVKQWPWLYNFLKHAVGPNHSPGGRYCPRKRINDLFGDASDDKVILNLGSGTYRIHPEIINVDLFPFKEVDLVADICDMPLKDASVDGIVCEDVLEHIAEAPRLLKEMSRILKPDGTLILNTPFLYPYHSSPDDFFRWTKNGLEHALKENDFRIKESGVRGGPMGALQGILMHIFALMFSFGSKAAYFFLVQFFMVLFSPLKLLDSLFMLSPFSSDVASGIFVIAQKNRNRPLNAPQEGGWQKENAEHASILLS</sequence>
<keyword evidence="1" id="KW-1133">Transmembrane helix</keyword>
<dbReference type="EMBL" id="MHLL01000026">
    <property type="protein sequence ID" value="OGZ08786.1"/>
    <property type="molecule type" value="Genomic_DNA"/>
</dbReference>
<keyword evidence="1" id="KW-0472">Membrane</keyword>
<dbReference type="Proteomes" id="UP000177996">
    <property type="component" value="Unassembled WGS sequence"/>
</dbReference>
<gene>
    <name evidence="3" type="ORF">A3D65_03240</name>
</gene>
<dbReference type="Gene3D" id="3.40.50.150">
    <property type="entry name" value="Vaccinia Virus protein VP39"/>
    <property type="match status" value="1"/>
</dbReference>
<dbReference type="AlphaFoldDB" id="A0A1G2D570"/>
<feature type="transmembrane region" description="Helical" evidence="1">
    <location>
        <begin position="241"/>
        <end position="259"/>
    </location>
</feature>
<name>A0A1G2D570_9BACT</name>
<reference evidence="3 4" key="1">
    <citation type="journal article" date="2016" name="Nat. Commun.">
        <title>Thousands of microbial genomes shed light on interconnected biogeochemical processes in an aquifer system.</title>
        <authorList>
            <person name="Anantharaman K."/>
            <person name="Brown C.T."/>
            <person name="Hug L.A."/>
            <person name="Sharon I."/>
            <person name="Castelle C.J."/>
            <person name="Probst A.J."/>
            <person name="Thomas B.C."/>
            <person name="Singh A."/>
            <person name="Wilkins M.J."/>
            <person name="Karaoz U."/>
            <person name="Brodie E.L."/>
            <person name="Williams K.H."/>
            <person name="Hubbard S.S."/>
            <person name="Banfield J.F."/>
        </authorList>
    </citation>
    <scope>NUCLEOTIDE SEQUENCE [LARGE SCALE GENOMIC DNA]</scope>
</reference>
<protein>
    <recommendedName>
        <fullName evidence="2">Methyltransferase type 11 domain-containing protein</fullName>
    </recommendedName>
</protein>
<evidence type="ECO:0000313" key="3">
    <source>
        <dbReference type="EMBL" id="OGZ08786.1"/>
    </source>
</evidence>